<dbReference type="EMBL" id="SZYD01000012">
    <property type="protein sequence ID" value="KAD4586629.1"/>
    <property type="molecule type" value="Genomic_DNA"/>
</dbReference>
<organism evidence="1 2">
    <name type="scientific">Mikania micrantha</name>
    <name type="common">bitter vine</name>
    <dbReference type="NCBI Taxonomy" id="192012"/>
    <lineage>
        <taxon>Eukaryota</taxon>
        <taxon>Viridiplantae</taxon>
        <taxon>Streptophyta</taxon>
        <taxon>Embryophyta</taxon>
        <taxon>Tracheophyta</taxon>
        <taxon>Spermatophyta</taxon>
        <taxon>Magnoliopsida</taxon>
        <taxon>eudicotyledons</taxon>
        <taxon>Gunneridae</taxon>
        <taxon>Pentapetalae</taxon>
        <taxon>asterids</taxon>
        <taxon>campanulids</taxon>
        <taxon>Asterales</taxon>
        <taxon>Asteraceae</taxon>
        <taxon>Asteroideae</taxon>
        <taxon>Heliantheae alliance</taxon>
        <taxon>Eupatorieae</taxon>
        <taxon>Mikania</taxon>
    </lineage>
</organism>
<dbReference type="Proteomes" id="UP000326396">
    <property type="component" value="Linkage Group LG2"/>
</dbReference>
<reference evidence="1 2" key="1">
    <citation type="submission" date="2019-05" db="EMBL/GenBank/DDBJ databases">
        <title>Mikania micrantha, genome provides insights into the molecular mechanism of rapid growth.</title>
        <authorList>
            <person name="Liu B."/>
        </authorList>
    </citation>
    <scope>NUCLEOTIDE SEQUENCE [LARGE SCALE GENOMIC DNA]</scope>
    <source>
        <strain evidence="1">NLD-2019</strain>
        <tissue evidence="1">Leaf</tissue>
    </source>
</reference>
<dbReference type="AlphaFoldDB" id="A0A5N6NGN5"/>
<sequence length="278" mass="30516">MRNVNNLIITIITHDIAPREPSARRGTRSNPAGSGCDMLLPYSYGLSMMLLPYCMGESLEQEESLEKPSTIIILGVEDHTSCIQEVSSSISVESKLLRASKLATDDVGVGLQWCFLLARELVLALEMRNTPNKRCEIYIYIYIYREREISSLLVGAESSFKDRGQDRVVREGDAMLSDQVGRLLLQIVRAFILAMRNTSVSELNDGIIRSMSIGALFSDFVSSHDVIVLIISKSVKKDEYLSKKDAPEVEVAAPVVAGRTWGGAPVVVAAGGGGSSWW</sequence>
<comment type="caution">
    <text evidence="1">The sequence shown here is derived from an EMBL/GenBank/DDBJ whole genome shotgun (WGS) entry which is preliminary data.</text>
</comment>
<name>A0A5N6NGN5_9ASTR</name>
<proteinExistence type="predicted"/>
<protein>
    <submittedName>
        <fullName evidence="1">Uncharacterized protein</fullName>
    </submittedName>
</protein>
<evidence type="ECO:0000313" key="2">
    <source>
        <dbReference type="Proteomes" id="UP000326396"/>
    </source>
</evidence>
<keyword evidence="2" id="KW-1185">Reference proteome</keyword>
<evidence type="ECO:0000313" key="1">
    <source>
        <dbReference type="EMBL" id="KAD4586629.1"/>
    </source>
</evidence>
<accession>A0A5N6NGN5</accession>
<gene>
    <name evidence="1" type="ORF">E3N88_24230</name>
</gene>